<feature type="compositionally biased region" description="Polar residues" evidence="1">
    <location>
        <begin position="228"/>
        <end position="291"/>
    </location>
</feature>
<accession>A0A0M9ERQ1</accession>
<dbReference type="InterPro" id="IPR057230">
    <property type="entry name" value="DUF7908"/>
</dbReference>
<feature type="domain" description="DUF7908" evidence="2">
    <location>
        <begin position="76"/>
        <end position="184"/>
    </location>
</feature>
<keyword evidence="4" id="KW-1185">Reference proteome</keyword>
<dbReference type="AlphaFoldDB" id="A0A0M9ERQ1"/>
<reference evidence="3 4" key="1">
    <citation type="submission" date="2015-04" db="EMBL/GenBank/DDBJ databases">
        <title>The draft genome sequence of Fusarium langsethiae, a T-2/HT-2 mycotoxin producer.</title>
        <authorList>
            <person name="Lysoe E."/>
            <person name="Divon H.H."/>
            <person name="Terzi V."/>
            <person name="Orru L."/>
            <person name="Lamontanara A."/>
            <person name="Kolseth A.-K."/>
            <person name="Frandsen R.J."/>
            <person name="Nielsen K."/>
            <person name="Thrane U."/>
        </authorList>
    </citation>
    <scope>NUCLEOTIDE SEQUENCE [LARGE SCALE GENOMIC DNA]</scope>
    <source>
        <strain evidence="3 4">Fl201059</strain>
    </source>
</reference>
<gene>
    <name evidence="3" type="ORF">FLAG1_08879</name>
</gene>
<dbReference type="Pfam" id="PF25485">
    <property type="entry name" value="DUF7908"/>
    <property type="match status" value="1"/>
</dbReference>
<evidence type="ECO:0000256" key="1">
    <source>
        <dbReference type="SAM" id="MobiDB-lite"/>
    </source>
</evidence>
<name>A0A0M9ERQ1_FUSLA</name>
<dbReference type="Proteomes" id="UP000037904">
    <property type="component" value="Unassembled WGS sequence"/>
</dbReference>
<dbReference type="EMBL" id="JXCE01000295">
    <property type="protein sequence ID" value="KPA38282.1"/>
    <property type="molecule type" value="Genomic_DNA"/>
</dbReference>
<organism evidence="3 4">
    <name type="scientific">Fusarium langsethiae</name>
    <dbReference type="NCBI Taxonomy" id="179993"/>
    <lineage>
        <taxon>Eukaryota</taxon>
        <taxon>Fungi</taxon>
        <taxon>Dikarya</taxon>
        <taxon>Ascomycota</taxon>
        <taxon>Pezizomycotina</taxon>
        <taxon>Sordariomycetes</taxon>
        <taxon>Hypocreomycetidae</taxon>
        <taxon>Hypocreales</taxon>
        <taxon>Nectriaceae</taxon>
        <taxon>Fusarium</taxon>
    </lineage>
</organism>
<comment type="caution">
    <text evidence="3">The sequence shown here is derived from an EMBL/GenBank/DDBJ whole genome shotgun (WGS) entry which is preliminary data.</text>
</comment>
<evidence type="ECO:0000259" key="2">
    <source>
        <dbReference type="Pfam" id="PF25485"/>
    </source>
</evidence>
<evidence type="ECO:0000313" key="4">
    <source>
        <dbReference type="Proteomes" id="UP000037904"/>
    </source>
</evidence>
<evidence type="ECO:0000313" key="3">
    <source>
        <dbReference type="EMBL" id="KPA38282.1"/>
    </source>
</evidence>
<feature type="region of interest" description="Disordered" evidence="1">
    <location>
        <begin position="220"/>
        <end position="291"/>
    </location>
</feature>
<sequence length="375" mass="40118">MLPTASPTNRLTLFRSSFCTNHSEGDPSTKGGPEVLSSGSKTLPLFTSAEEAATTVNTINTEQPSFIAYRHYYSPAYPRFVGNGNPDVCTFATVFALGQGRLFEEITLSLTREKNSNRSHPPLLLLVVPSPPSVVKGVVLRFSNPSLPGGRASFCQTPSDGQVYITYSSRPSGCAFVTLTVYKASVAERCIDGKIDGLDTTTDGFTSRINQTFIVSSTTSFEEEKSLSTESQEPTSRSDEVSTSQDFPNPATSTTIATLNILSPTTVAESPTTISSGDVESTTAKGSDLGASTTLITLPESVTTDPTSTSAETTTTTQEPVLMARSVTRNARFAMSDPNSSDSVEGWETEGNAIQSYQRCYSDYGSTDNGCYWVL</sequence>
<protein>
    <recommendedName>
        <fullName evidence="2">DUF7908 domain-containing protein</fullName>
    </recommendedName>
</protein>
<proteinExistence type="predicted"/>